<dbReference type="SUPFAM" id="SSF53822">
    <property type="entry name" value="Periplasmic binding protein-like I"/>
    <property type="match status" value="1"/>
</dbReference>
<dbReference type="SMART" id="SM00354">
    <property type="entry name" value="HTH_LACI"/>
    <property type="match status" value="1"/>
</dbReference>
<keyword evidence="1" id="KW-0678">Repressor</keyword>
<dbReference type="InterPro" id="IPR046335">
    <property type="entry name" value="LacI/GalR-like_sensor"/>
</dbReference>
<dbReference type="PROSITE" id="PS50932">
    <property type="entry name" value="HTH_LACI_2"/>
    <property type="match status" value="1"/>
</dbReference>
<dbReference type="Pfam" id="PF00356">
    <property type="entry name" value="LacI"/>
    <property type="match status" value="1"/>
</dbReference>
<dbReference type="InterPro" id="IPR028082">
    <property type="entry name" value="Peripla_BP_I"/>
</dbReference>
<dbReference type="KEGG" id="vgu:HYG85_07345"/>
<dbReference type="Gene3D" id="3.40.50.2300">
    <property type="match status" value="2"/>
</dbReference>
<dbReference type="RefSeq" id="WP_113672336.1">
    <property type="nucleotide sequence ID" value="NZ_CP058561.1"/>
</dbReference>
<organism evidence="6 7">
    <name type="scientific">Vallitalea guaymasensis</name>
    <dbReference type="NCBI Taxonomy" id="1185412"/>
    <lineage>
        <taxon>Bacteria</taxon>
        <taxon>Bacillati</taxon>
        <taxon>Bacillota</taxon>
        <taxon>Clostridia</taxon>
        <taxon>Lachnospirales</taxon>
        <taxon>Vallitaleaceae</taxon>
        <taxon>Vallitalea</taxon>
    </lineage>
</organism>
<accession>A0A8J8SBJ5</accession>
<dbReference type="Pfam" id="PF13377">
    <property type="entry name" value="Peripla_BP_3"/>
    <property type="match status" value="1"/>
</dbReference>
<evidence type="ECO:0000256" key="3">
    <source>
        <dbReference type="ARBA" id="ARBA00023125"/>
    </source>
</evidence>
<dbReference type="PRINTS" id="PR00036">
    <property type="entry name" value="HTHLACI"/>
</dbReference>
<dbReference type="Proteomes" id="UP000677305">
    <property type="component" value="Chromosome"/>
</dbReference>
<dbReference type="GO" id="GO:0000976">
    <property type="term" value="F:transcription cis-regulatory region binding"/>
    <property type="evidence" value="ECO:0007669"/>
    <property type="project" value="TreeGrafter"/>
</dbReference>
<proteinExistence type="predicted"/>
<dbReference type="EMBL" id="CP058561">
    <property type="protein sequence ID" value="QUH28734.1"/>
    <property type="molecule type" value="Genomic_DNA"/>
</dbReference>
<protein>
    <submittedName>
        <fullName evidence="6">LacI family DNA-binding transcriptional regulator</fullName>
    </submittedName>
</protein>
<keyword evidence="7" id="KW-1185">Reference proteome</keyword>
<reference evidence="6 7" key="1">
    <citation type="submission" date="2020-07" db="EMBL/GenBank/DDBJ databases">
        <title>Vallitalea guaymasensis genome.</title>
        <authorList>
            <person name="Postec A."/>
        </authorList>
    </citation>
    <scope>NUCLEOTIDE SEQUENCE [LARGE SCALE GENOMIC DNA]</scope>
    <source>
        <strain evidence="6 7">Ra1766G1</strain>
    </source>
</reference>
<dbReference type="PANTHER" id="PTHR30146">
    <property type="entry name" value="LACI-RELATED TRANSCRIPTIONAL REPRESSOR"/>
    <property type="match status" value="1"/>
</dbReference>
<evidence type="ECO:0000313" key="6">
    <source>
        <dbReference type="EMBL" id="QUH28734.1"/>
    </source>
</evidence>
<keyword evidence="3 6" id="KW-0238">DNA-binding</keyword>
<gene>
    <name evidence="6" type="ORF">HYG85_07345</name>
</gene>
<dbReference type="PANTHER" id="PTHR30146:SF148">
    <property type="entry name" value="HTH-TYPE TRANSCRIPTIONAL REPRESSOR PURR-RELATED"/>
    <property type="match status" value="1"/>
</dbReference>
<name>A0A8J8SBJ5_9FIRM</name>
<keyword evidence="4" id="KW-0804">Transcription</keyword>
<dbReference type="CDD" id="cd01392">
    <property type="entry name" value="HTH_LacI"/>
    <property type="match status" value="1"/>
</dbReference>
<evidence type="ECO:0000256" key="1">
    <source>
        <dbReference type="ARBA" id="ARBA00022491"/>
    </source>
</evidence>
<dbReference type="Gene3D" id="1.10.260.40">
    <property type="entry name" value="lambda repressor-like DNA-binding domains"/>
    <property type="match status" value="1"/>
</dbReference>
<evidence type="ECO:0000259" key="5">
    <source>
        <dbReference type="PROSITE" id="PS50932"/>
    </source>
</evidence>
<evidence type="ECO:0000256" key="4">
    <source>
        <dbReference type="ARBA" id="ARBA00023163"/>
    </source>
</evidence>
<feature type="domain" description="HTH lacI-type" evidence="5">
    <location>
        <begin position="6"/>
        <end position="60"/>
    </location>
</feature>
<dbReference type="AlphaFoldDB" id="A0A8J8SBJ5"/>
<evidence type="ECO:0000256" key="2">
    <source>
        <dbReference type="ARBA" id="ARBA00023015"/>
    </source>
</evidence>
<dbReference type="SUPFAM" id="SSF47413">
    <property type="entry name" value="lambda repressor-like DNA-binding domains"/>
    <property type="match status" value="1"/>
</dbReference>
<dbReference type="CDD" id="cd06267">
    <property type="entry name" value="PBP1_LacI_sugar_binding-like"/>
    <property type="match status" value="1"/>
</dbReference>
<dbReference type="PROSITE" id="PS00356">
    <property type="entry name" value="HTH_LACI_1"/>
    <property type="match status" value="1"/>
</dbReference>
<dbReference type="GO" id="GO:0003700">
    <property type="term" value="F:DNA-binding transcription factor activity"/>
    <property type="evidence" value="ECO:0007669"/>
    <property type="project" value="TreeGrafter"/>
</dbReference>
<dbReference type="InterPro" id="IPR010982">
    <property type="entry name" value="Lambda_DNA-bd_dom_sf"/>
</dbReference>
<dbReference type="InterPro" id="IPR000843">
    <property type="entry name" value="HTH_LacI"/>
</dbReference>
<dbReference type="OrthoDB" id="9789891at2"/>
<sequence length="344" mass="38790">MIIAPITISDIAKKSKVSVATVSRVLNDSDKVKEQTKEKVLKAIKELNYAPSDIARSLSRNITNTIGVVVPDINNPFFGQVIKGISSVTDKNDLYMLLCDTDENEQKEMKFIEMLKRQRIRGLIITPTADNDKFNAKYLSILENLNVPVVLLDRDVKYSKFDGVFLDSISGTYDAIECFIKEGHRKIAIISGPLSSKPGRDRLRGYKKALTMNGIEIDDRYIFYGDFRLESGYELTQEILKMEDPPTAIFVSNNMMNLGCIKALTEANVRIPEDMALIGFDEIELLNIMNMDISVVSRPTAQMGEVAMEILLDRLNEQKVDNQDTKRIILLPTLILRGSEKNTK</sequence>
<keyword evidence="2" id="KW-0805">Transcription regulation</keyword>
<evidence type="ECO:0000313" key="7">
    <source>
        <dbReference type="Proteomes" id="UP000677305"/>
    </source>
</evidence>